<feature type="site" description="Increases basicity of active site His" evidence="5">
    <location>
        <position position="135"/>
    </location>
</feature>
<accession>J2T9U3</accession>
<dbReference type="PROSITE" id="PS00101">
    <property type="entry name" value="HEXAPEP_TRANSFERASES"/>
    <property type="match status" value="1"/>
</dbReference>
<dbReference type="InterPro" id="IPR041561">
    <property type="entry name" value="PglD_N"/>
</dbReference>
<reference evidence="8 9" key="1">
    <citation type="journal article" date="2012" name="J. Bacteriol.">
        <title>Twenty-one genome sequences from Pseudomonas species and 19 genome sequences from diverse bacteria isolated from the rhizosphere and endosphere of Populus deltoides.</title>
        <authorList>
            <person name="Brown S.D."/>
            <person name="Utturkar S.M."/>
            <person name="Klingeman D.M."/>
            <person name="Johnson C.M."/>
            <person name="Martin S.L."/>
            <person name="Land M.L."/>
            <person name="Lu T.Y."/>
            <person name="Schadt C.W."/>
            <person name="Doktycz M.J."/>
            <person name="Pelletier D.A."/>
        </authorList>
    </citation>
    <scope>NUCLEOTIDE SEQUENCE [LARGE SCALE GENOMIC DNA]</scope>
    <source>
        <strain evidence="8 9">CF314</strain>
    </source>
</reference>
<keyword evidence="9" id="KW-1185">Reference proteome</keyword>
<keyword evidence="4 8" id="KW-0012">Acyltransferase</keyword>
<organism evidence="8 9">
    <name type="scientific">Chryseobacterium populi</name>
    <dbReference type="NCBI Taxonomy" id="1144316"/>
    <lineage>
        <taxon>Bacteria</taxon>
        <taxon>Pseudomonadati</taxon>
        <taxon>Bacteroidota</taxon>
        <taxon>Flavobacteriia</taxon>
        <taxon>Flavobacteriales</taxon>
        <taxon>Weeksellaceae</taxon>
        <taxon>Chryseobacterium group</taxon>
        <taxon>Chryseobacterium</taxon>
    </lineage>
</organism>
<feature type="domain" description="PglD N-terminal" evidence="7">
    <location>
        <begin position="3"/>
        <end position="77"/>
    </location>
</feature>
<dbReference type="Gene3D" id="2.160.10.10">
    <property type="entry name" value="Hexapeptide repeat proteins"/>
    <property type="match status" value="1"/>
</dbReference>
<dbReference type="InterPro" id="IPR020019">
    <property type="entry name" value="AcTrfase_PglD-like"/>
</dbReference>
<dbReference type="PANTHER" id="PTHR43300:SF7">
    <property type="entry name" value="UDP-N-ACETYLBACILLOSAMINE N-ACETYLTRANSFERASE"/>
    <property type="match status" value="1"/>
</dbReference>
<dbReference type="PATRIC" id="fig|1144316.3.peg.788"/>
<dbReference type="InterPro" id="IPR018357">
    <property type="entry name" value="Hexapep_transf_CS"/>
</dbReference>
<evidence type="ECO:0000256" key="6">
    <source>
        <dbReference type="PIRSR" id="PIRSR620019-2"/>
    </source>
</evidence>
<dbReference type="Pfam" id="PF17836">
    <property type="entry name" value="PglD_N"/>
    <property type="match status" value="1"/>
</dbReference>
<evidence type="ECO:0000256" key="5">
    <source>
        <dbReference type="PIRSR" id="PIRSR620019-1"/>
    </source>
</evidence>
<feature type="binding site" evidence="6">
    <location>
        <position position="67"/>
    </location>
    <ligand>
        <name>substrate</name>
    </ligand>
</feature>
<dbReference type="InterPro" id="IPR011004">
    <property type="entry name" value="Trimer_LpxA-like_sf"/>
</dbReference>
<dbReference type="OrthoDB" id="9801697at2"/>
<sequence>MKKIAIIGYSGHALVVLDACKKADINVRYYCDFSHVENNPYDLIYLGDENNEQFDWNNIDFFVLGIGSNQIRRKVSKLIELKGKKKLNVIHPTSILNDGINIGTGNLIAANVVVNPFAQIGDDCIINTAAIIEHECKIGNTVHIAPGVVLAGNVTIGDGTFIGANSVIKQGVIIGENVTVGAGSVVLKNIPNEEVWVGNPAKKLIK</sequence>
<comment type="caution">
    <text evidence="8">The sequence shown here is derived from an EMBL/GenBank/DDBJ whole genome shotgun (WGS) entry which is preliminary data.</text>
</comment>
<evidence type="ECO:0000256" key="1">
    <source>
        <dbReference type="ARBA" id="ARBA00007274"/>
    </source>
</evidence>
<dbReference type="NCBIfam" id="TIGR03570">
    <property type="entry name" value="NeuD_NnaD"/>
    <property type="match status" value="1"/>
</dbReference>
<dbReference type="InterPro" id="IPR001451">
    <property type="entry name" value="Hexapep"/>
</dbReference>
<evidence type="ECO:0000256" key="3">
    <source>
        <dbReference type="ARBA" id="ARBA00022737"/>
    </source>
</evidence>
<keyword evidence="3" id="KW-0677">Repeat</keyword>
<dbReference type="AlphaFoldDB" id="J2T9U3"/>
<evidence type="ECO:0000313" key="9">
    <source>
        <dbReference type="Proteomes" id="UP000007509"/>
    </source>
</evidence>
<dbReference type="EMBL" id="AKJY01000012">
    <property type="protein sequence ID" value="EJL74897.1"/>
    <property type="molecule type" value="Genomic_DNA"/>
</dbReference>
<dbReference type="Proteomes" id="UP000007509">
    <property type="component" value="Unassembled WGS sequence"/>
</dbReference>
<proteinExistence type="inferred from homology"/>
<comment type="similarity">
    <text evidence="1">Belongs to the transferase hexapeptide repeat family.</text>
</comment>
<protein>
    <submittedName>
        <fullName evidence="8">Sugar O-acyltransferase, sialic acid O-acetyltransferase NeuD family</fullName>
    </submittedName>
</protein>
<dbReference type="SUPFAM" id="SSF51161">
    <property type="entry name" value="Trimeric LpxA-like enzymes"/>
    <property type="match status" value="1"/>
</dbReference>
<feature type="binding site" evidence="6">
    <location>
        <position position="143"/>
    </location>
    <ligand>
        <name>acetyl-CoA</name>
        <dbReference type="ChEBI" id="CHEBI:57288"/>
    </ligand>
</feature>
<feature type="active site" description="Proton acceptor" evidence="5">
    <location>
        <position position="134"/>
    </location>
</feature>
<dbReference type="InterPro" id="IPR050179">
    <property type="entry name" value="Trans_hexapeptide_repeat"/>
</dbReference>
<dbReference type="RefSeq" id="WP_007840860.1">
    <property type="nucleotide sequence ID" value="NZ_AKJY01000012.1"/>
</dbReference>
<evidence type="ECO:0000256" key="4">
    <source>
        <dbReference type="ARBA" id="ARBA00023315"/>
    </source>
</evidence>
<dbReference type="Pfam" id="PF00132">
    <property type="entry name" value="Hexapep"/>
    <property type="match status" value="2"/>
</dbReference>
<dbReference type="GO" id="GO:0016746">
    <property type="term" value="F:acyltransferase activity"/>
    <property type="evidence" value="ECO:0007669"/>
    <property type="project" value="UniProtKB-KW"/>
</dbReference>
<dbReference type="Gene3D" id="3.40.50.20">
    <property type="match status" value="1"/>
</dbReference>
<dbReference type="CDD" id="cd03360">
    <property type="entry name" value="LbH_AT_putative"/>
    <property type="match status" value="1"/>
</dbReference>
<gene>
    <name evidence="8" type="ORF">PMI13_00777</name>
</gene>
<keyword evidence="2 8" id="KW-0808">Transferase</keyword>
<dbReference type="PANTHER" id="PTHR43300">
    <property type="entry name" value="ACETYLTRANSFERASE"/>
    <property type="match status" value="1"/>
</dbReference>
<evidence type="ECO:0000256" key="2">
    <source>
        <dbReference type="ARBA" id="ARBA00022679"/>
    </source>
</evidence>
<name>J2T9U3_9FLAO</name>
<evidence type="ECO:0000313" key="8">
    <source>
        <dbReference type="EMBL" id="EJL74897.1"/>
    </source>
</evidence>
<feature type="binding site" evidence="6">
    <location>
        <begin position="10"/>
        <end position="12"/>
    </location>
    <ligand>
        <name>substrate</name>
    </ligand>
</feature>
<evidence type="ECO:0000259" key="7">
    <source>
        <dbReference type="Pfam" id="PF17836"/>
    </source>
</evidence>